<gene>
    <name evidence="1" type="ORF">UV8b_01760</name>
</gene>
<keyword evidence="2" id="KW-1185">Reference proteome</keyword>
<dbReference type="PANTHER" id="PTHR42085:SF2">
    <property type="entry name" value="F-BOX DOMAIN-CONTAINING PROTEIN"/>
    <property type="match status" value="1"/>
</dbReference>
<dbReference type="KEGG" id="uvi:66062538"/>
<dbReference type="RefSeq" id="XP_042995192.1">
    <property type="nucleotide sequence ID" value="XM_043139258.1"/>
</dbReference>
<dbReference type="InterPro" id="IPR038883">
    <property type="entry name" value="AN11006-like"/>
</dbReference>
<proteinExistence type="predicted"/>
<dbReference type="EMBL" id="CP072753">
    <property type="protein sequence ID" value="QUC17519.1"/>
    <property type="molecule type" value="Genomic_DNA"/>
</dbReference>
<organism evidence="1 2">
    <name type="scientific">Ustilaginoidea virens</name>
    <name type="common">Rice false smut fungus</name>
    <name type="synonym">Villosiclava virens</name>
    <dbReference type="NCBI Taxonomy" id="1159556"/>
    <lineage>
        <taxon>Eukaryota</taxon>
        <taxon>Fungi</taxon>
        <taxon>Dikarya</taxon>
        <taxon>Ascomycota</taxon>
        <taxon>Pezizomycotina</taxon>
        <taxon>Sordariomycetes</taxon>
        <taxon>Hypocreomycetidae</taxon>
        <taxon>Hypocreales</taxon>
        <taxon>Clavicipitaceae</taxon>
        <taxon>Ustilaginoidea</taxon>
    </lineage>
</organism>
<dbReference type="PANTHER" id="PTHR42085">
    <property type="entry name" value="F-BOX DOMAIN-CONTAINING PROTEIN"/>
    <property type="match status" value="1"/>
</dbReference>
<sequence length="342" mass="38621">MLLTYPTRRTCYFITHQHIMAKRSVRRNSRSQGGLMPRHPAPIASARMANSTPSITSEFPLQTSGANDVGKLSISSLTLDTPLAPLKRQSRVPSKSFPFLELPSELRVKVYEYYFSDTDPVLDLGPENYKRIHKTLGFMRVCKQIHIEATHFFYSSRSIRIFPTYPGRYFKTKKPMLARLKKHQRQCITSLELRLGPGWGAPPRGWVVNEALGLADCISVRKVTIFVECDPSDDFYKGFRRSDGFYEKFSAGLMKRVLAALPHANVVEFDGFSGVKKTGAMMRGLLDIAAETKRLIAWGPERGWTDGPEKQTKSNHDATLFIEGISMEGYAPQSVLIYATNM</sequence>
<dbReference type="OrthoDB" id="5372935at2759"/>
<dbReference type="AlphaFoldDB" id="A0A8E5HM72"/>
<reference evidence="1" key="1">
    <citation type="submission" date="2020-03" db="EMBL/GenBank/DDBJ databases">
        <title>A mixture of massive structural variations and highly conserved coding sequences in Ustilaginoidea virens genome.</title>
        <authorList>
            <person name="Zhang K."/>
            <person name="Zhao Z."/>
            <person name="Zhang Z."/>
            <person name="Li Y."/>
            <person name="Hsiang T."/>
            <person name="Sun W."/>
        </authorList>
    </citation>
    <scope>NUCLEOTIDE SEQUENCE</scope>
    <source>
        <strain evidence="1">UV-8b</strain>
    </source>
</reference>
<evidence type="ECO:0000313" key="1">
    <source>
        <dbReference type="EMBL" id="QUC17519.1"/>
    </source>
</evidence>
<name>A0A8E5HM72_USTVR</name>
<dbReference type="Proteomes" id="UP000027002">
    <property type="component" value="Chromosome 1"/>
</dbReference>
<accession>A0A8E5HM72</accession>
<evidence type="ECO:0000313" key="2">
    <source>
        <dbReference type="Proteomes" id="UP000027002"/>
    </source>
</evidence>
<protein>
    <submittedName>
        <fullName evidence="1">Uncharacterized protein</fullName>
    </submittedName>
</protein>
<dbReference type="GeneID" id="66062538"/>